<evidence type="ECO:0000313" key="2">
    <source>
        <dbReference type="Proteomes" id="UP000249354"/>
    </source>
</evidence>
<protein>
    <submittedName>
        <fullName evidence="1">Dethiobiotin synthetase</fullName>
    </submittedName>
</protein>
<dbReference type="AlphaFoldDB" id="A0A2W4WG66"/>
<dbReference type="EMBL" id="QBMC01000004">
    <property type="protein sequence ID" value="PZO23081.1"/>
    <property type="molecule type" value="Genomic_DNA"/>
</dbReference>
<evidence type="ECO:0000313" key="1">
    <source>
        <dbReference type="EMBL" id="PZO23081.1"/>
    </source>
</evidence>
<reference evidence="1 2" key="2">
    <citation type="submission" date="2018-06" db="EMBL/GenBank/DDBJ databases">
        <title>Metagenomic assembly of (sub)arctic Cyanobacteria and their associated microbiome from non-axenic cultures.</title>
        <authorList>
            <person name="Baurain D."/>
        </authorList>
    </citation>
    <scope>NUCLEOTIDE SEQUENCE [LARGE SCALE GENOMIC DNA]</scope>
    <source>
        <strain evidence="1">ULC129bin1</strain>
    </source>
</reference>
<organism evidence="1 2">
    <name type="scientific">Leptolyngbya foveolarum</name>
    <dbReference type="NCBI Taxonomy" id="47253"/>
    <lineage>
        <taxon>Bacteria</taxon>
        <taxon>Bacillati</taxon>
        <taxon>Cyanobacteriota</taxon>
        <taxon>Cyanophyceae</taxon>
        <taxon>Leptolyngbyales</taxon>
        <taxon>Leptolyngbyaceae</taxon>
        <taxon>Leptolyngbya group</taxon>
        <taxon>Leptolyngbya</taxon>
    </lineage>
</organism>
<accession>A0A2W4WG66</accession>
<comment type="caution">
    <text evidence="1">The sequence shown here is derived from an EMBL/GenBank/DDBJ whole genome shotgun (WGS) entry which is preliminary data.</text>
</comment>
<name>A0A2W4WG66_9CYAN</name>
<gene>
    <name evidence="1" type="ORF">DCF25_01275</name>
</gene>
<reference evidence="2" key="1">
    <citation type="submission" date="2018-04" db="EMBL/GenBank/DDBJ databases">
        <authorList>
            <person name="Cornet L."/>
        </authorList>
    </citation>
    <scope>NUCLEOTIDE SEQUENCE [LARGE SCALE GENOMIC DNA]</scope>
</reference>
<sequence>MDLKTACDLIAQQTLPELETQDTFLGRLRQGLPPIPGQVTSLLLALKVIQGSLQDATALNKSLAQSLFLVAYESRNLYEVGRANRADWPPLLDEDLARIAIAAYAIFAGKPLQNNETKR</sequence>
<proteinExistence type="predicted"/>
<dbReference type="Proteomes" id="UP000249354">
    <property type="component" value="Unassembled WGS sequence"/>
</dbReference>